<keyword evidence="2" id="KW-1185">Reference proteome</keyword>
<dbReference type="AlphaFoldDB" id="A0A1H6BFQ9"/>
<dbReference type="Pfam" id="PF17645">
    <property type="entry name" value="Amdase"/>
    <property type="match status" value="1"/>
</dbReference>
<dbReference type="Gene3D" id="3.40.50.12500">
    <property type="match status" value="1"/>
</dbReference>
<sequence length="238" mass="25024">MTRLGVVVPSSNTTVEPEFRAALPEDCTVHSARMPLEDVTAEELDAMADDAEEAASLLSHAAVDGVAYACTTGSLIHGSGFDARLESRLSAAADAPAVATALSVVRALNALDADRIAVATPYSADLDRLEREYLIENGFEVVSIDGRGLVENTAIGALGSDEAERQGRTVLSNAPDADALFVSCTNYRSMSALASLEREFDVPVVSSNAATVWDLCNTVGVRPKLDVRLREATPADGV</sequence>
<dbReference type="InterPro" id="IPR026286">
    <property type="entry name" value="MaiA/AMDase"/>
</dbReference>
<organism evidence="1 2">
    <name type="scientific">Halobellus limi</name>
    <dbReference type="NCBI Taxonomy" id="699433"/>
    <lineage>
        <taxon>Archaea</taxon>
        <taxon>Methanobacteriati</taxon>
        <taxon>Methanobacteriota</taxon>
        <taxon>Stenosarchaea group</taxon>
        <taxon>Halobacteria</taxon>
        <taxon>Halobacteriales</taxon>
        <taxon>Haloferacaceae</taxon>
        <taxon>Halobellus</taxon>
    </lineage>
</organism>
<dbReference type="GO" id="GO:0016853">
    <property type="term" value="F:isomerase activity"/>
    <property type="evidence" value="ECO:0007669"/>
    <property type="project" value="UniProtKB-KW"/>
</dbReference>
<dbReference type="PIRSF" id="PIRSF015736">
    <property type="entry name" value="MI"/>
    <property type="match status" value="1"/>
</dbReference>
<proteinExistence type="predicted"/>
<dbReference type="Proteomes" id="UP000236740">
    <property type="component" value="Unassembled WGS sequence"/>
</dbReference>
<dbReference type="InterPro" id="IPR053714">
    <property type="entry name" value="Iso_Racemase_Enz_sf"/>
</dbReference>
<reference evidence="1 2" key="1">
    <citation type="submission" date="2016-10" db="EMBL/GenBank/DDBJ databases">
        <authorList>
            <person name="de Groot N.N."/>
        </authorList>
    </citation>
    <scope>NUCLEOTIDE SEQUENCE [LARGE SCALE GENOMIC DNA]</scope>
    <source>
        <strain evidence="1 2">CGMCC 1.10331</strain>
    </source>
</reference>
<name>A0A1H6BFQ9_9EURY</name>
<evidence type="ECO:0000313" key="1">
    <source>
        <dbReference type="EMBL" id="SEG59086.1"/>
    </source>
</evidence>
<accession>A0A1H6BFQ9</accession>
<dbReference type="PANTHER" id="PTHR40267:SF1">
    <property type="entry name" value="BLR3294 PROTEIN"/>
    <property type="match status" value="1"/>
</dbReference>
<dbReference type="PANTHER" id="PTHR40267">
    <property type="entry name" value="BLR3294 PROTEIN"/>
    <property type="match status" value="1"/>
</dbReference>
<dbReference type="EMBL" id="FNVN01000004">
    <property type="protein sequence ID" value="SEG59086.1"/>
    <property type="molecule type" value="Genomic_DNA"/>
</dbReference>
<gene>
    <name evidence="1" type="ORF">SAMN04488133_2799</name>
</gene>
<protein>
    <submittedName>
        <fullName evidence="1">Maleate isomerase</fullName>
    </submittedName>
</protein>
<dbReference type="RefSeq" id="WP_103992479.1">
    <property type="nucleotide sequence ID" value="NZ_FNVN01000004.1"/>
</dbReference>
<evidence type="ECO:0000313" key="2">
    <source>
        <dbReference type="Proteomes" id="UP000236740"/>
    </source>
</evidence>
<keyword evidence="1" id="KW-0413">Isomerase</keyword>